<keyword evidence="2" id="KW-0378">Hydrolase</keyword>
<evidence type="ECO:0000256" key="2">
    <source>
        <dbReference type="ARBA" id="ARBA00022801"/>
    </source>
</evidence>
<dbReference type="GO" id="GO:0047429">
    <property type="term" value="F:nucleoside triphosphate diphosphatase activity"/>
    <property type="evidence" value="ECO:0007669"/>
    <property type="project" value="InterPro"/>
</dbReference>
<comment type="cofactor">
    <cofactor evidence="1">
        <name>a divalent metal cation</name>
        <dbReference type="ChEBI" id="CHEBI:60240"/>
    </cofactor>
</comment>
<protein>
    <submittedName>
        <fullName evidence="3">Septum formation protein Maf</fullName>
    </submittedName>
</protein>
<dbReference type="PANTHER" id="PTHR43213">
    <property type="entry name" value="BIFUNCTIONAL DTTP/UTP PYROPHOSPHATASE/METHYLTRANSFERASE PROTEIN-RELATED"/>
    <property type="match status" value="1"/>
</dbReference>
<dbReference type="FunCoup" id="A0A0D2WUV3">
    <property type="interactions" value="38"/>
</dbReference>
<dbReference type="STRING" id="595528.A0A0D2WUV3"/>
<dbReference type="HAMAP" id="MF_00528">
    <property type="entry name" value="Maf"/>
    <property type="match status" value="1"/>
</dbReference>
<dbReference type="Proteomes" id="UP000008743">
    <property type="component" value="Unassembled WGS sequence"/>
</dbReference>
<dbReference type="Pfam" id="PF02545">
    <property type="entry name" value="Maf"/>
    <property type="match status" value="1"/>
</dbReference>
<dbReference type="NCBIfam" id="TIGR00172">
    <property type="entry name" value="maf"/>
    <property type="match status" value="1"/>
</dbReference>
<evidence type="ECO:0000313" key="4">
    <source>
        <dbReference type="Proteomes" id="UP000008743"/>
    </source>
</evidence>
<accession>A0A0D2WUV3</accession>
<keyword evidence="4" id="KW-1185">Reference proteome</keyword>
<dbReference type="InterPro" id="IPR003697">
    <property type="entry name" value="Maf-like"/>
</dbReference>
<proteinExistence type="inferred from homology"/>
<dbReference type="InParanoid" id="A0A0D2WUV3"/>
<evidence type="ECO:0000313" key="3">
    <source>
        <dbReference type="EMBL" id="KJE95818.1"/>
    </source>
</evidence>
<dbReference type="PhylomeDB" id="A0A0D2WUV3"/>
<dbReference type="eggNOG" id="KOG1509">
    <property type="taxonomic scope" value="Eukaryota"/>
</dbReference>
<dbReference type="RefSeq" id="XP_004344978.2">
    <property type="nucleotide sequence ID" value="XM_004344928.2"/>
</dbReference>
<organism evidence="3 4">
    <name type="scientific">Capsaspora owczarzaki (strain ATCC 30864)</name>
    <dbReference type="NCBI Taxonomy" id="595528"/>
    <lineage>
        <taxon>Eukaryota</taxon>
        <taxon>Filasterea</taxon>
        <taxon>Capsaspora</taxon>
    </lineage>
</organism>
<dbReference type="EMBL" id="KE346370">
    <property type="protein sequence ID" value="KJE95818.1"/>
    <property type="molecule type" value="Genomic_DNA"/>
</dbReference>
<dbReference type="OrthoDB" id="10267058at2759"/>
<dbReference type="PIRSF" id="PIRSF006305">
    <property type="entry name" value="Maf"/>
    <property type="match status" value="1"/>
</dbReference>
<dbReference type="CDD" id="cd00555">
    <property type="entry name" value="Maf"/>
    <property type="match status" value="1"/>
</dbReference>
<gene>
    <name evidence="3" type="ORF">CAOG_006229</name>
</gene>
<dbReference type="InterPro" id="IPR029001">
    <property type="entry name" value="ITPase-like_fam"/>
</dbReference>
<dbReference type="Gene3D" id="3.90.950.10">
    <property type="match status" value="1"/>
</dbReference>
<dbReference type="AlphaFoldDB" id="A0A0D2WUV3"/>
<name>A0A0D2WUV3_CAPO3</name>
<dbReference type="SUPFAM" id="SSF52972">
    <property type="entry name" value="ITPase-like"/>
    <property type="match status" value="1"/>
</dbReference>
<sequence length="240" mass="26339">MLSLLYLHQSMLLDLLTKLERFEFVLASSSPRRRDILNSIGIRVLIAPSTFAENLDKSVYAAGELWRYALDTAEQKALDVQAQRQRSAQGDRDKASRLQSEIIVSADTIVESNGLIMEKPAHAEAAFQMIKQLSGRTSQVHTGVVIIPPTATNCTPSVVKLHETTIVRFADLPDDLIRAYVQTGEPMDKAGGYGYQGLAGSLIAGIDGCYYNVVGFPLHSFCHTIRQMTPQLLANAPPPL</sequence>
<dbReference type="PANTHER" id="PTHR43213:SF5">
    <property type="entry name" value="BIFUNCTIONAL DTTP_UTP PYROPHOSPHATASE_METHYLTRANSFERASE PROTEIN-RELATED"/>
    <property type="match status" value="1"/>
</dbReference>
<reference evidence="4" key="1">
    <citation type="submission" date="2011-02" db="EMBL/GenBank/DDBJ databases">
        <title>The Genome Sequence of Capsaspora owczarzaki ATCC 30864.</title>
        <authorList>
            <person name="Russ C."/>
            <person name="Cuomo C."/>
            <person name="Burger G."/>
            <person name="Gray M.W."/>
            <person name="Holland P.W.H."/>
            <person name="King N."/>
            <person name="Lang F.B.F."/>
            <person name="Roger A.J."/>
            <person name="Ruiz-Trillo I."/>
            <person name="Young S.K."/>
            <person name="Zeng Q."/>
            <person name="Gargeya S."/>
            <person name="Alvarado L."/>
            <person name="Berlin A."/>
            <person name="Chapman S.B."/>
            <person name="Chen Z."/>
            <person name="Freedman E."/>
            <person name="Gellesch M."/>
            <person name="Goldberg J."/>
            <person name="Griggs A."/>
            <person name="Gujja S."/>
            <person name="Heilman E."/>
            <person name="Heiman D."/>
            <person name="Howarth C."/>
            <person name="Mehta T."/>
            <person name="Neiman D."/>
            <person name="Pearson M."/>
            <person name="Roberts A."/>
            <person name="Saif S."/>
            <person name="Shea T."/>
            <person name="Shenoy N."/>
            <person name="Sisk P."/>
            <person name="Stolte C."/>
            <person name="Sykes S."/>
            <person name="White J."/>
            <person name="Yandava C."/>
            <person name="Haas B."/>
            <person name="Nusbaum C."/>
            <person name="Birren B."/>
        </authorList>
    </citation>
    <scope>NUCLEOTIDE SEQUENCE</scope>
    <source>
        <strain evidence="4">ATCC 30864</strain>
    </source>
</reference>
<evidence type="ECO:0000256" key="1">
    <source>
        <dbReference type="ARBA" id="ARBA00001968"/>
    </source>
</evidence>